<evidence type="ECO:0000256" key="1">
    <source>
        <dbReference type="ARBA" id="ARBA00008857"/>
    </source>
</evidence>
<dbReference type="SUPFAM" id="SSF56349">
    <property type="entry name" value="DNA breaking-rejoining enzymes"/>
    <property type="match status" value="1"/>
</dbReference>
<feature type="domain" description="Core-binding (CB)" evidence="7">
    <location>
        <begin position="55"/>
        <end position="144"/>
    </location>
</feature>
<dbReference type="Gene3D" id="1.10.150.130">
    <property type="match status" value="1"/>
</dbReference>
<dbReference type="RefSeq" id="WP_114641428.1">
    <property type="nucleotide sequence ID" value="NZ_JAACIO010000004.1"/>
</dbReference>
<dbReference type="InterPro" id="IPR002104">
    <property type="entry name" value="Integrase_catalytic"/>
</dbReference>
<dbReference type="CDD" id="cd01189">
    <property type="entry name" value="INT_ICEBs1_C_like"/>
    <property type="match status" value="1"/>
</dbReference>
<keyword evidence="4" id="KW-0233">DNA recombination</keyword>
<dbReference type="Gene3D" id="1.10.443.10">
    <property type="entry name" value="Intergrase catalytic core"/>
    <property type="match status" value="1"/>
</dbReference>
<dbReference type="Pfam" id="PF00589">
    <property type="entry name" value="Phage_integrase"/>
    <property type="match status" value="1"/>
</dbReference>
<reference evidence="8 9" key="1">
    <citation type="submission" date="2018-08" db="EMBL/GenBank/DDBJ databases">
        <title>Draft genome sequence of Psychrilyobacter sp. strain SD5 isolated from Black Sea water.</title>
        <authorList>
            <person name="Yadav S."/>
            <person name="Villanueva L."/>
            <person name="Damste J.S.S."/>
        </authorList>
    </citation>
    <scope>NUCLEOTIDE SEQUENCE [LARGE SCALE GENOMIC DNA]</scope>
    <source>
        <strain evidence="8 9">SD5</strain>
    </source>
</reference>
<feature type="domain" description="Tyr recombinase" evidence="6">
    <location>
        <begin position="166"/>
        <end position="350"/>
    </location>
</feature>
<comment type="similarity">
    <text evidence="1">Belongs to the 'phage' integrase family.</text>
</comment>
<proteinExistence type="inferred from homology"/>
<evidence type="ECO:0000256" key="3">
    <source>
        <dbReference type="ARBA" id="ARBA00023125"/>
    </source>
</evidence>
<evidence type="ECO:0000313" key="8">
    <source>
        <dbReference type="EMBL" id="REI42387.1"/>
    </source>
</evidence>
<evidence type="ECO:0000313" key="9">
    <source>
        <dbReference type="Proteomes" id="UP000263486"/>
    </source>
</evidence>
<dbReference type="InterPro" id="IPR004107">
    <property type="entry name" value="Integrase_SAM-like_N"/>
</dbReference>
<dbReference type="EMBL" id="QUAJ01000004">
    <property type="protein sequence ID" value="REI42387.1"/>
    <property type="molecule type" value="Genomic_DNA"/>
</dbReference>
<comment type="caution">
    <text evidence="8">The sequence shown here is derived from an EMBL/GenBank/DDBJ whole genome shotgun (WGS) entry which is preliminary data.</text>
</comment>
<evidence type="ECO:0000256" key="4">
    <source>
        <dbReference type="ARBA" id="ARBA00023172"/>
    </source>
</evidence>
<dbReference type="PROSITE" id="PS51898">
    <property type="entry name" value="TYR_RECOMBINASE"/>
    <property type="match status" value="1"/>
</dbReference>
<dbReference type="Proteomes" id="UP000263486">
    <property type="component" value="Unassembled WGS sequence"/>
</dbReference>
<dbReference type="InterPro" id="IPR010998">
    <property type="entry name" value="Integrase_recombinase_N"/>
</dbReference>
<protein>
    <submittedName>
        <fullName evidence="8">Site-specific integrase</fullName>
    </submittedName>
</protein>
<dbReference type="PANTHER" id="PTHR30349">
    <property type="entry name" value="PHAGE INTEGRASE-RELATED"/>
    <property type="match status" value="1"/>
</dbReference>
<keyword evidence="9" id="KW-1185">Reference proteome</keyword>
<dbReference type="InterPro" id="IPR013762">
    <property type="entry name" value="Integrase-like_cat_sf"/>
</dbReference>
<evidence type="ECO:0000259" key="6">
    <source>
        <dbReference type="PROSITE" id="PS51898"/>
    </source>
</evidence>
<gene>
    <name evidence="8" type="ORF">DYH56_03275</name>
</gene>
<evidence type="ECO:0000256" key="5">
    <source>
        <dbReference type="PROSITE-ProRule" id="PRU01248"/>
    </source>
</evidence>
<dbReference type="PROSITE" id="PS51900">
    <property type="entry name" value="CB"/>
    <property type="match status" value="1"/>
</dbReference>
<dbReference type="InterPro" id="IPR011010">
    <property type="entry name" value="DNA_brk_join_enz"/>
</dbReference>
<dbReference type="Pfam" id="PF14657">
    <property type="entry name" value="Arm-DNA-bind_4"/>
    <property type="match status" value="1"/>
</dbReference>
<keyword evidence="3 5" id="KW-0238">DNA-binding</keyword>
<accession>A0ABX9KJT9</accession>
<evidence type="ECO:0000256" key="2">
    <source>
        <dbReference type="ARBA" id="ARBA00022908"/>
    </source>
</evidence>
<organism evidence="8 9">
    <name type="scientific">Psychrilyobacter piezotolerans</name>
    <dbReference type="NCBI Taxonomy" id="2293438"/>
    <lineage>
        <taxon>Bacteria</taxon>
        <taxon>Fusobacteriati</taxon>
        <taxon>Fusobacteriota</taxon>
        <taxon>Fusobacteriia</taxon>
        <taxon>Fusobacteriales</taxon>
        <taxon>Fusobacteriaceae</taxon>
        <taxon>Psychrilyobacter</taxon>
    </lineage>
</organism>
<dbReference type="InterPro" id="IPR028259">
    <property type="entry name" value="AP2-like_int_N"/>
</dbReference>
<dbReference type="PANTHER" id="PTHR30349:SF64">
    <property type="entry name" value="PROPHAGE INTEGRASE INTD-RELATED"/>
    <property type="match status" value="1"/>
</dbReference>
<sequence length="355" mass="41771">MSSVKDKNGKWISRFYFTNYRGERVQKFKRGFKTKREAQEFERNFIAKSKFEISMSFHELCNMYLEDLSHRLRENTLNIKKCVLSDKILPFFGEMEVGKITPILIREWQNELISSKNKKTNKSYSKTYMRMINNSLVAVFNYAVKYHDLKENPCDKAGSIGSNNSKEMNIWTVDEFEKFVKELQHKPVSYIGFNILFWTGIRIGELLALTVEDIDLDNKIIRINKSCQRIGKRDVITEPKTQKSIRNIRITKKLVTLMEKYLSLLYNVSNDERIIKGSKQTFRYDMKIYSEKAGIKKIRIHDLRHSHASVLINLGVNPLSIAKRLGHEKIETTLNIYSHLYPEQEKSVIDLLEKF</sequence>
<keyword evidence="2" id="KW-0229">DNA integration</keyword>
<name>A0ABX9KJT9_9FUSO</name>
<dbReference type="InterPro" id="IPR050090">
    <property type="entry name" value="Tyrosine_recombinase_XerCD"/>
</dbReference>
<evidence type="ECO:0000259" key="7">
    <source>
        <dbReference type="PROSITE" id="PS51900"/>
    </source>
</evidence>
<dbReference type="Pfam" id="PF14659">
    <property type="entry name" value="Phage_int_SAM_3"/>
    <property type="match status" value="1"/>
</dbReference>
<dbReference type="InterPro" id="IPR044068">
    <property type="entry name" value="CB"/>
</dbReference>